<dbReference type="GO" id="GO:0003677">
    <property type="term" value="F:DNA binding"/>
    <property type="evidence" value="ECO:0007669"/>
    <property type="project" value="InterPro"/>
</dbReference>
<dbReference type="PANTHER" id="PTHR28637">
    <property type="entry name" value="DNA REPLICATION FACTOR CDT1"/>
    <property type="match status" value="1"/>
</dbReference>
<dbReference type="WBParaSite" id="PSU_v2.g8768.t1">
    <property type="protein sequence ID" value="PSU_v2.g8768.t1"/>
    <property type="gene ID" value="PSU_v2.g8768"/>
</dbReference>
<evidence type="ECO:0000313" key="4">
    <source>
        <dbReference type="WBParaSite" id="PSU_v2.g8768.t1"/>
    </source>
</evidence>
<accession>A0A914ZEQ8</accession>
<dbReference type="InterPro" id="IPR038090">
    <property type="entry name" value="Cdt1_C_WH_dom_sf"/>
</dbReference>
<keyword evidence="3" id="KW-1185">Reference proteome</keyword>
<name>A0A914ZEQ8_9BILA</name>
<protein>
    <submittedName>
        <fullName evidence="4">CDT1 Geminin-binding domain-containing protein</fullName>
    </submittedName>
</protein>
<dbReference type="Pfam" id="PF08839">
    <property type="entry name" value="CDT1"/>
    <property type="match status" value="1"/>
</dbReference>
<evidence type="ECO:0000313" key="3">
    <source>
        <dbReference type="Proteomes" id="UP000887577"/>
    </source>
</evidence>
<feature type="region of interest" description="Disordered" evidence="1">
    <location>
        <begin position="1"/>
        <end position="25"/>
    </location>
</feature>
<evidence type="ECO:0000259" key="2">
    <source>
        <dbReference type="SMART" id="SM01075"/>
    </source>
</evidence>
<dbReference type="GO" id="GO:0070182">
    <property type="term" value="F:DNA polymerase binding"/>
    <property type="evidence" value="ECO:0007669"/>
    <property type="project" value="TreeGrafter"/>
</dbReference>
<dbReference type="SUPFAM" id="SSF46785">
    <property type="entry name" value="Winged helix' DNA-binding domain"/>
    <property type="match status" value="1"/>
</dbReference>
<dbReference type="GO" id="GO:0000076">
    <property type="term" value="P:DNA replication checkpoint signaling"/>
    <property type="evidence" value="ECO:0007669"/>
    <property type="project" value="TreeGrafter"/>
</dbReference>
<dbReference type="GO" id="GO:0071163">
    <property type="term" value="P:DNA replication preinitiation complex assembly"/>
    <property type="evidence" value="ECO:0007669"/>
    <property type="project" value="InterPro"/>
</dbReference>
<dbReference type="InterPro" id="IPR045173">
    <property type="entry name" value="Cdt1"/>
</dbReference>
<reference evidence="4" key="1">
    <citation type="submission" date="2022-11" db="UniProtKB">
        <authorList>
            <consortium name="WormBaseParasite"/>
        </authorList>
    </citation>
    <scope>IDENTIFICATION</scope>
</reference>
<feature type="compositionally biased region" description="Polar residues" evidence="1">
    <location>
        <begin position="14"/>
        <end position="25"/>
    </location>
</feature>
<dbReference type="InterPro" id="IPR036390">
    <property type="entry name" value="WH_DNA-bd_sf"/>
</dbReference>
<dbReference type="SMART" id="SM01075">
    <property type="entry name" value="CDT1"/>
    <property type="match status" value="1"/>
</dbReference>
<evidence type="ECO:0000256" key="1">
    <source>
        <dbReference type="SAM" id="MobiDB-lite"/>
    </source>
</evidence>
<proteinExistence type="predicted"/>
<sequence length="607" mass="69585">MSTVRRSTRLAGGSTPSSTITLTPKNSITRYGGVKRRLKIDSDDTPIRSKAAKLLSEDFVETVASESPFETPRKRKQINFSPVKFDDTSDSCAMHELTPPKSLFPSTPPKTVGFSTPVRSLTRCVNLNVSNGFDTPKSARRKLFDQDEISEKCDLFVSTFSSKTPKTIQSGFGTQQRIAGEGKYARLTSPVKNASNYELPKKYQQLFDVFERMERIIAIKKGRGERCVFEELKKNVERDTKKNFTKDMLAQILTVYPASYNVRLEEHRTFGMKTPGKKHDLVVEPNLKKDLESFWNPPSPQKILPSQYGSPVKLTSVHKSPKKNVDFIQLSPRKSPTKATPQLRQLHLANYDRLEPWRNACRKAIFKYKLLLPIFELHNEFLNKIGASKEDLENGIFHAKFNLKLVPDIIPSALPEPRKDNVVQTKLEPFLEKKKEFVLPVNAEATLSQFKSPDKKTHTPNGKVPLSPTKFLTGDTPKLTLYERVMLKQKACEAKLEPFKVEKERRRNQLELIKQTLLYHVWSYFVRIKPQSTTKLDFVLYRLAQDIKLTGGELTEHIELLCECASRFFIINTVGPHSTKYLRLLTHGENDYRNIMEIIEKEFKKCQ</sequence>
<dbReference type="PANTHER" id="PTHR28637:SF1">
    <property type="entry name" value="DNA REPLICATION FACTOR CDT1"/>
    <property type="match status" value="1"/>
</dbReference>
<dbReference type="GO" id="GO:0005634">
    <property type="term" value="C:nucleus"/>
    <property type="evidence" value="ECO:0007669"/>
    <property type="project" value="TreeGrafter"/>
</dbReference>
<dbReference type="GO" id="GO:0030174">
    <property type="term" value="P:regulation of DNA-templated DNA replication initiation"/>
    <property type="evidence" value="ECO:0007669"/>
    <property type="project" value="InterPro"/>
</dbReference>
<dbReference type="AlphaFoldDB" id="A0A914ZEQ8"/>
<organism evidence="3 4">
    <name type="scientific">Panagrolaimus superbus</name>
    <dbReference type="NCBI Taxonomy" id="310955"/>
    <lineage>
        <taxon>Eukaryota</taxon>
        <taxon>Metazoa</taxon>
        <taxon>Ecdysozoa</taxon>
        <taxon>Nematoda</taxon>
        <taxon>Chromadorea</taxon>
        <taxon>Rhabditida</taxon>
        <taxon>Tylenchina</taxon>
        <taxon>Panagrolaimomorpha</taxon>
        <taxon>Panagrolaimoidea</taxon>
        <taxon>Panagrolaimidae</taxon>
        <taxon>Panagrolaimus</taxon>
    </lineage>
</organism>
<dbReference type="GO" id="GO:0000278">
    <property type="term" value="P:mitotic cell cycle"/>
    <property type="evidence" value="ECO:0007669"/>
    <property type="project" value="TreeGrafter"/>
</dbReference>
<dbReference type="InterPro" id="IPR014939">
    <property type="entry name" value="CDT1_Gemini-bd-like"/>
</dbReference>
<feature type="domain" description="CDT1 Geminin-binding" evidence="2">
    <location>
        <begin position="199"/>
        <end position="416"/>
    </location>
</feature>
<dbReference type="Gene3D" id="1.10.10.1420">
    <property type="entry name" value="DNA replication factor Cdt1, C-terminal WH domain"/>
    <property type="match status" value="1"/>
</dbReference>
<dbReference type="Proteomes" id="UP000887577">
    <property type="component" value="Unplaced"/>
</dbReference>